<feature type="compositionally biased region" description="Basic and acidic residues" evidence="1">
    <location>
        <begin position="32"/>
        <end position="46"/>
    </location>
</feature>
<evidence type="ECO:0000313" key="2">
    <source>
        <dbReference type="EMBL" id="KIG12485.1"/>
    </source>
</evidence>
<dbReference type="EMBL" id="JMCC02000128">
    <property type="protein sequence ID" value="KIG12485.1"/>
    <property type="molecule type" value="Genomic_DNA"/>
</dbReference>
<reference evidence="2 3" key="1">
    <citation type="submission" date="2014-12" db="EMBL/GenBank/DDBJ databases">
        <title>Genome assembly of Enhygromyxa salina DSM 15201.</title>
        <authorList>
            <person name="Sharma G."/>
            <person name="Subramanian S."/>
        </authorList>
    </citation>
    <scope>NUCLEOTIDE SEQUENCE [LARGE SCALE GENOMIC DNA]</scope>
    <source>
        <strain evidence="2 3">DSM 15201</strain>
    </source>
</reference>
<name>A0A0C2CS53_9BACT</name>
<dbReference type="Proteomes" id="UP000031599">
    <property type="component" value="Unassembled WGS sequence"/>
</dbReference>
<evidence type="ECO:0000313" key="3">
    <source>
        <dbReference type="Proteomes" id="UP000031599"/>
    </source>
</evidence>
<feature type="region of interest" description="Disordered" evidence="1">
    <location>
        <begin position="18"/>
        <end position="46"/>
    </location>
</feature>
<protein>
    <submittedName>
        <fullName evidence="2">Uncharacterized protein</fullName>
    </submittedName>
</protein>
<comment type="caution">
    <text evidence="2">The sequence shown here is derived from an EMBL/GenBank/DDBJ whole genome shotgun (WGS) entry which is preliminary data.</text>
</comment>
<gene>
    <name evidence="2" type="ORF">DB30_01302</name>
</gene>
<sequence length="433" mass="45675">MKLVEIANEREAIARVLANAGLGPRPPPRPRPLRDRRLKPAPETPSDIREIASPWVAELPSSMSSAVRRAVIELVALGVLACQPAPEPSVAPLGPAVSEEQPRDSADVATERAPLDWRTVYTVDEGAGSFALVEIGARLRDNARGGQSWVYDGLHPLLVQVVNAGPELVEVRLDWPERASAHHCAGARAGLGLRAFVETTALLEVVTRATSIELADGSGLNVASGVPVVRRADEIVLSTRAKLNGTGFVMSDGFSIALDPVALQTGVSYVPIASASIPTPLDRELTGELRYGGRSLRVATGLAQRVYQQPEASGRLSLGSACLQLAGAFDPGPAPEAWPSTGGSGCSRPSTTSRELWALRVGAALTWPDGEDAGEVFRRFVHVGKLRRRGDRRCFELTLACGEHPGPQVCVSAADISGGQLGDLNSTGLLDGS</sequence>
<dbReference type="AlphaFoldDB" id="A0A0C2CS53"/>
<proteinExistence type="predicted"/>
<organism evidence="2 3">
    <name type="scientific">Enhygromyxa salina</name>
    <dbReference type="NCBI Taxonomy" id="215803"/>
    <lineage>
        <taxon>Bacteria</taxon>
        <taxon>Pseudomonadati</taxon>
        <taxon>Myxococcota</taxon>
        <taxon>Polyangia</taxon>
        <taxon>Nannocystales</taxon>
        <taxon>Nannocystaceae</taxon>
        <taxon>Enhygromyxa</taxon>
    </lineage>
</organism>
<accession>A0A0C2CS53</accession>
<evidence type="ECO:0000256" key="1">
    <source>
        <dbReference type="SAM" id="MobiDB-lite"/>
    </source>
</evidence>